<name>A0ACC0Y030_9ROSI</name>
<gene>
    <name evidence="1" type="ORF">Pint_07534</name>
</gene>
<keyword evidence="2" id="KW-1185">Reference proteome</keyword>
<organism evidence="1 2">
    <name type="scientific">Pistacia integerrima</name>
    <dbReference type="NCBI Taxonomy" id="434235"/>
    <lineage>
        <taxon>Eukaryota</taxon>
        <taxon>Viridiplantae</taxon>
        <taxon>Streptophyta</taxon>
        <taxon>Embryophyta</taxon>
        <taxon>Tracheophyta</taxon>
        <taxon>Spermatophyta</taxon>
        <taxon>Magnoliopsida</taxon>
        <taxon>eudicotyledons</taxon>
        <taxon>Gunneridae</taxon>
        <taxon>Pentapetalae</taxon>
        <taxon>rosids</taxon>
        <taxon>malvids</taxon>
        <taxon>Sapindales</taxon>
        <taxon>Anacardiaceae</taxon>
        <taxon>Pistacia</taxon>
    </lineage>
</organism>
<dbReference type="Proteomes" id="UP001163603">
    <property type="component" value="Chromosome 10"/>
</dbReference>
<evidence type="ECO:0000313" key="1">
    <source>
        <dbReference type="EMBL" id="KAJ0026469.1"/>
    </source>
</evidence>
<comment type="caution">
    <text evidence="1">The sequence shown here is derived from an EMBL/GenBank/DDBJ whole genome shotgun (WGS) entry which is preliminary data.</text>
</comment>
<protein>
    <submittedName>
        <fullName evidence="1">Uncharacterized protein</fullName>
    </submittedName>
</protein>
<proteinExistence type="predicted"/>
<accession>A0ACC0Y030</accession>
<sequence length="153" mass="17198">MSNASRKKERRTENSKLMTEAELGVSTDENEASDSNENSEAFKQNTTLDKDVGGHISGLKLELEALCSQKTDLESQCVKKTTEAKQLEKENKSLQGQISKLELISKESKNEMSDLQKKKKKKLKDNEKNLTSKIEDLKAQVSYLQSELDSSRA</sequence>
<reference evidence="2" key="1">
    <citation type="journal article" date="2023" name="G3 (Bethesda)">
        <title>Genome assembly and association tests identify interacting loci associated with vigor, precocity, and sex in interspecific pistachio rootstocks.</title>
        <authorList>
            <person name="Palmer W."/>
            <person name="Jacygrad E."/>
            <person name="Sagayaradj S."/>
            <person name="Cavanaugh K."/>
            <person name="Han R."/>
            <person name="Bertier L."/>
            <person name="Beede B."/>
            <person name="Kafkas S."/>
            <person name="Golino D."/>
            <person name="Preece J."/>
            <person name="Michelmore R."/>
        </authorList>
    </citation>
    <scope>NUCLEOTIDE SEQUENCE [LARGE SCALE GENOMIC DNA]</scope>
</reference>
<dbReference type="EMBL" id="CM047745">
    <property type="protein sequence ID" value="KAJ0026469.1"/>
    <property type="molecule type" value="Genomic_DNA"/>
</dbReference>
<evidence type="ECO:0000313" key="2">
    <source>
        <dbReference type="Proteomes" id="UP001163603"/>
    </source>
</evidence>